<feature type="signal peptide" evidence="2">
    <location>
        <begin position="1"/>
        <end position="19"/>
    </location>
</feature>
<name>A0A1H6KMZ9_9FLAO</name>
<sequence>MKTKFITLLLFVVGLTAQSQTTAIPDAGFEQVLINLGIDSDGTINGQILTADALQVTHLDITSSSPNSFIHDVTGIEAFVNIDTLKINFTEISSLNLSTLSQLKYLDVNDNMLTSLDVSNNILLEYLRMDSVGDVYPINHILEIDLSNNPNINHLEASGTDLVNLKNGNNNENMKIWVGCPHCWEDPVTYIWNSVCIIVDDAVTAQNMGYPYSNWLIGDNNINLSFIDDYSQCTASTPSFSQSSIKMYPNPAKDMVYFDLEDTIQIYKAELIDMNGKTVRTDKNVTRNFSVQGLSKGTYVVRLSTNKGVSSSKLVIE</sequence>
<evidence type="ECO:0000259" key="3">
    <source>
        <dbReference type="Pfam" id="PF18962"/>
    </source>
</evidence>
<dbReference type="InterPro" id="IPR026444">
    <property type="entry name" value="Secre_tail"/>
</dbReference>
<keyword evidence="1 2" id="KW-0732">Signal</keyword>
<dbReference type="Proteomes" id="UP000199634">
    <property type="component" value="Unassembled WGS sequence"/>
</dbReference>
<accession>A0A1H6KMZ9</accession>
<dbReference type="RefSeq" id="WP_091097845.1">
    <property type="nucleotide sequence ID" value="NZ_FNXE01000015.1"/>
</dbReference>
<dbReference type="EMBL" id="FNXE01000015">
    <property type="protein sequence ID" value="SEH77097.1"/>
    <property type="molecule type" value="Genomic_DNA"/>
</dbReference>
<dbReference type="NCBIfam" id="TIGR04183">
    <property type="entry name" value="Por_Secre_tail"/>
    <property type="match status" value="1"/>
</dbReference>
<evidence type="ECO:0000313" key="4">
    <source>
        <dbReference type="EMBL" id="SEH77097.1"/>
    </source>
</evidence>
<reference evidence="4 5" key="1">
    <citation type="submission" date="2016-10" db="EMBL/GenBank/DDBJ databases">
        <authorList>
            <person name="de Groot N.N."/>
        </authorList>
    </citation>
    <scope>NUCLEOTIDE SEQUENCE [LARGE SCALE GENOMIC DNA]</scope>
    <source>
        <strain evidence="4 5">CGMCC 1.10825</strain>
    </source>
</reference>
<dbReference type="Gene3D" id="3.80.10.10">
    <property type="entry name" value="Ribonuclease Inhibitor"/>
    <property type="match status" value="1"/>
</dbReference>
<dbReference type="SUPFAM" id="SSF52058">
    <property type="entry name" value="L domain-like"/>
    <property type="match status" value="1"/>
</dbReference>
<evidence type="ECO:0000313" key="5">
    <source>
        <dbReference type="Proteomes" id="UP000199634"/>
    </source>
</evidence>
<proteinExistence type="predicted"/>
<gene>
    <name evidence="4" type="ORF">SAMN02927937_01341</name>
</gene>
<dbReference type="AlphaFoldDB" id="A0A1H6KMZ9"/>
<evidence type="ECO:0000256" key="2">
    <source>
        <dbReference type="SAM" id="SignalP"/>
    </source>
</evidence>
<feature type="chain" id="PRO_5011771521" evidence="2">
    <location>
        <begin position="20"/>
        <end position="317"/>
    </location>
</feature>
<organism evidence="4 5">
    <name type="scientific">Paenimyroides marinum</name>
    <dbReference type="NCBI Taxonomy" id="1159016"/>
    <lineage>
        <taxon>Bacteria</taxon>
        <taxon>Pseudomonadati</taxon>
        <taxon>Bacteroidota</taxon>
        <taxon>Flavobacteriia</taxon>
        <taxon>Flavobacteriales</taxon>
        <taxon>Flavobacteriaceae</taxon>
        <taxon>Paenimyroides</taxon>
    </lineage>
</organism>
<dbReference type="Pfam" id="PF18962">
    <property type="entry name" value="Por_Secre_tail"/>
    <property type="match status" value="1"/>
</dbReference>
<dbReference type="OrthoDB" id="3179827at2"/>
<dbReference type="InterPro" id="IPR032675">
    <property type="entry name" value="LRR_dom_sf"/>
</dbReference>
<protein>
    <submittedName>
        <fullName evidence="4">Por secretion system C-terminal sorting domain-containing protein</fullName>
    </submittedName>
</protein>
<dbReference type="STRING" id="1159016.SAMN02927937_01341"/>
<keyword evidence="5" id="KW-1185">Reference proteome</keyword>
<feature type="domain" description="Secretion system C-terminal sorting" evidence="3">
    <location>
        <begin position="247"/>
        <end position="316"/>
    </location>
</feature>
<evidence type="ECO:0000256" key="1">
    <source>
        <dbReference type="ARBA" id="ARBA00022729"/>
    </source>
</evidence>